<feature type="region of interest" description="Disordered" evidence="1">
    <location>
        <begin position="216"/>
        <end position="237"/>
    </location>
</feature>
<dbReference type="Proteomes" id="UP000535543">
    <property type="component" value="Unassembled WGS sequence"/>
</dbReference>
<evidence type="ECO:0000256" key="2">
    <source>
        <dbReference type="SAM" id="Phobius"/>
    </source>
</evidence>
<gene>
    <name evidence="3" type="ORF">FGL95_21460</name>
</gene>
<dbReference type="AlphaFoldDB" id="A0A848KH50"/>
<protein>
    <recommendedName>
        <fullName evidence="5">DUF4282 domain-containing protein</fullName>
    </recommendedName>
</protein>
<accession>A0A848KH50</accession>
<dbReference type="RefSeq" id="WP_169590627.1">
    <property type="nucleotide sequence ID" value="NZ_VCQU01000008.1"/>
</dbReference>
<reference evidence="3 4" key="1">
    <citation type="submission" date="2019-05" db="EMBL/GenBank/DDBJ databases">
        <authorList>
            <person name="Lee S.D."/>
        </authorList>
    </citation>
    <scope>NUCLEOTIDE SEQUENCE [LARGE SCALE GENOMIC DNA]</scope>
    <source>
        <strain evidence="3 4">YC2-7</strain>
    </source>
</reference>
<keyword evidence="4" id="KW-1185">Reference proteome</keyword>
<evidence type="ECO:0000313" key="3">
    <source>
        <dbReference type="EMBL" id="NMN97609.1"/>
    </source>
</evidence>
<evidence type="ECO:0000313" key="4">
    <source>
        <dbReference type="Proteomes" id="UP000535543"/>
    </source>
</evidence>
<dbReference type="InterPro" id="IPR025557">
    <property type="entry name" value="DUF4282"/>
</dbReference>
<proteinExistence type="predicted"/>
<keyword evidence="2" id="KW-1133">Transmembrane helix</keyword>
<feature type="transmembrane region" description="Helical" evidence="2">
    <location>
        <begin position="33"/>
        <end position="54"/>
    </location>
</feature>
<keyword evidence="2" id="KW-0472">Membrane</keyword>
<comment type="caution">
    <text evidence="3">The sequence shown here is derived from an EMBL/GenBank/DDBJ whole genome shotgun (WGS) entry which is preliminary data.</text>
</comment>
<feature type="compositionally biased region" description="Basic and acidic residues" evidence="1">
    <location>
        <begin position="217"/>
        <end position="237"/>
    </location>
</feature>
<reference evidence="3 4" key="2">
    <citation type="submission" date="2020-06" db="EMBL/GenBank/DDBJ databases">
        <title>Antribacter stalactiti gen. nov., sp. nov., a new member of the family Nacardiaceae isolated from a cave.</title>
        <authorList>
            <person name="Kim I.S."/>
        </authorList>
    </citation>
    <scope>NUCLEOTIDE SEQUENCE [LARGE SCALE GENOMIC DNA]</scope>
    <source>
        <strain evidence="3 4">YC2-7</strain>
    </source>
</reference>
<dbReference type="Pfam" id="PF14110">
    <property type="entry name" value="DUF4282"/>
    <property type="match status" value="1"/>
</dbReference>
<evidence type="ECO:0000256" key="1">
    <source>
        <dbReference type="SAM" id="MobiDB-lite"/>
    </source>
</evidence>
<name>A0A848KH50_9NOCA</name>
<keyword evidence="2" id="KW-0812">Transmembrane</keyword>
<dbReference type="EMBL" id="VCQU01000008">
    <property type="protein sequence ID" value="NMN97609.1"/>
    <property type="molecule type" value="Genomic_DNA"/>
</dbReference>
<feature type="transmembrane region" description="Helical" evidence="2">
    <location>
        <begin position="66"/>
        <end position="95"/>
    </location>
</feature>
<sequence>MTQPFEGGRAKNFVVGLFDFRFRTMSALDAAPWIYLIAILGSLVAWGYGAYWGFTQSTATGLLWSLLIGPAIFVGVTVVTRLIIEFVLAILLLFVRLSETRDAVVQIVENTTDISAQTMGLPTVPSFARGIKNFVVGTDEGRERRRAAAKAQQARAEARASAELAADIAVATAVDEALKRTLEEAAHRAVQRSMEQQAATEEAVLELAVEATLDDDAVARDLTPDEPLDHSQESGQR</sequence>
<organism evidence="3 4">
    <name type="scientific">Antrihabitans stalactiti</name>
    <dbReference type="NCBI Taxonomy" id="2584121"/>
    <lineage>
        <taxon>Bacteria</taxon>
        <taxon>Bacillati</taxon>
        <taxon>Actinomycetota</taxon>
        <taxon>Actinomycetes</taxon>
        <taxon>Mycobacteriales</taxon>
        <taxon>Nocardiaceae</taxon>
        <taxon>Antrihabitans</taxon>
    </lineage>
</organism>
<evidence type="ECO:0008006" key="5">
    <source>
        <dbReference type="Google" id="ProtNLM"/>
    </source>
</evidence>